<evidence type="ECO:0000256" key="7">
    <source>
        <dbReference type="SAM" id="MobiDB-lite"/>
    </source>
</evidence>
<comment type="caution">
    <text evidence="9">The sequence shown here is derived from an EMBL/GenBank/DDBJ whole genome shotgun (WGS) entry which is preliminary data.</text>
</comment>
<keyword evidence="10" id="KW-1185">Reference proteome</keyword>
<keyword evidence="6" id="KW-0325">Glycoprotein</keyword>
<evidence type="ECO:0000256" key="8">
    <source>
        <dbReference type="SAM" id="Phobius"/>
    </source>
</evidence>
<dbReference type="EMBL" id="SKBN01000012">
    <property type="protein sequence ID" value="TGJ87578.1"/>
    <property type="molecule type" value="Genomic_DNA"/>
</dbReference>
<sequence length="385" mass="41654">MSAIYSSSLIGISISPIIGGAIARVNWRWCFYLDLIAGGLTLLFTLLLVDMKHKPETSGFTTLRRLDFTGAIIFQGSTTSFVLGLVFGGVAFPWKSAYVILPLVIGVVVWAAFCVYEFTKFCKNSMIPSYVFANRISATRLLKAFTSGLLYNWVIWMLPVYFQAITGASPLTSGLNQLPSSVSYVLTSFIGASTLNKTRNYKSQQSIGFALAALGIGLFTLLGPHTSVAVWVFLQIFTAIGLGLLSMTNLPAIQVAVSAENTAEVTDIYIFSYNFGAIWGVAIPSLIFNGQINNFLYRVSNSQVYKELANGNGYGFASMSGVQQLSTDLKAEVVRVYTDSLKTVWQVAIGFALVVLTAVFFGGQGGSRSTRSEFGPESEPEGTNG</sequence>
<dbReference type="GO" id="GO:0005886">
    <property type="term" value="C:plasma membrane"/>
    <property type="evidence" value="ECO:0007669"/>
    <property type="project" value="TreeGrafter"/>
</dbReference>
<dbReference type="STRING" id="37992.A0A4Z0Z5S2"/>
<accession>A0A4Z0Z5S2</accession>
<feature type="transmembrane region" description="Helical" evidence="8">
    <location>
        <begin position="70"/>
        <end position="92"/>
    </location>
</feature>
<dbReference type="Gene3D" id="1.20.1250.20">
    <property type="entry name" value="MFS general substrate transporter like domains"/>
    <property type="match status" value="2"/>
</dbReference>
<feature type="region of interest" description="Disordered" evidence="7">
    <location>
        <begin position="365"/>
        <end position="385"/>
    </location>
</feature>
<evidence type="ECO:0000256" key="3">
    <source>
        <dbReference type="ARBA" id="ARBA00022692"/>
    </source>
</evidence>
<feature type="transmembrane region" description="Helical" evidence="8">
    <location>
        <begin position="229"/>
        <end position="247"/>
    </location>
</feature>
<feature type="compositionally biased region" description="Acidic residues" evidence="7">
    <location>
        <begin position="376"/>
        <end position="385"/>
    </location>
</feature>
<dbReference type="PANTHER" id="PTHR23501">
    <property type="entry name" value="MAJOR FACILITATOR SUPERFAMILY"/>
    <property type="match status" value="1"/>
</dbReference>
<comment type="subcellular location">
    <subcellularLocation>
        <location evidence="1">Membrane</location>
        <topology evidence="1">Multi-pass membrane protein</topology>
    </subcellularLocation>
</comment>
<evidence type="ECO:0000256" key="2">
    <source>
        <dbReference type="ARBA" id="ARBA00022448"/>
    </source>
</evidence>
<evidence type="ECO:0000256" key="6">
    <source>
        <dbReference type="ARBA" id="ARBA00023180"/>
    </source>
</evidence>
<dbReference type="InterPro" id="IPR011701">
    <property type="entry name" value="MFS"/>
</dbReference>
<feature type="transmembrane region" description="Helical" evidence="8">
    <location>
        <begin position="7"/>
        <end position="25"/>
    </location>
</feature>
<keyword evidence="2" id="KW-0813">Transport</keyword>
<feature type="transmembrane region" description="Helical" evidence="8">
    <location>
        <begin position="207"/>
        <end position="223"/>
    </location>
</feature>
<reference evidence="9 10" key="1">
    <citation type="submission" date="2019-03" db="EMBL/GenBank/DDBJ databases">
        <title>Draft genome sequence of Xylaria hypoxylon DSM 108379, a ubiquitous saprotrophic-parasitic fungi on hardwood.</title>
        <authorList>
            <person name="Buettner E."/>
            <person name="Leonhardt S."/>
            <person name="Gebauer A.M."/>
            <person name="Liers C."/>
            <person name="Hofrichter M."/>
            <person name="Kellner H."/>
        </authorList>
    </citation>
    <scope>NUCLEOTIDE SEQUENCE [LARGE SCALE GENOMIC DNA]</scope>
    <source>
        <strain evidence="9 10">DSM 108379</strain>
    </source>
</reference>
<evidence type="ECO:0000256" key="1">
    <source>
        <dbReference type="ARBA" id="ARBA00004141"/>
    </source>
</evidence>
<dbReference type="PANTHER" id="PTHR23501:SF187">
    <property type="entry name" value="MAJOR FACILITATOR SUPERFAMILY (MFS) PROFILE DOMAIN-CONTAINING PROTEIN"/>
    <property type="match status" value="1"/>
</dbReference>
<feature type="transmembrane region" description="Helical" evidence="8">
    <location>
        <begin position="344"/>
        <end position="363"/>
    </location>
</feature>
<evidence type="ECO:0000256" key="4">
    <source>
        <dbReference type="ARBA" id="ARBA00022989"/>
    </source>
</evidence>
<evidence type="ECO:0000256" key="5">
    <source>
        <dbReference type="ARBA" id="ARBA00023136"/>
    </source>
</evidence>
<feature type="transmembrane region" description="Helical" evidence="8">
    <location>
        <begin position="140"/>
        <end position="158"/>
    </location>
</feature>
<feature type="transmembrane region" description="Helical" evidence="8">
    <location>
        <begin position="98"/>
        <end position="119"/>
    </location>
</feature>
<evidence type="ECO:0000313" key="10">
    <source>
        <dbReference type="Proteomes" id="UP000297716"/>
    </source>
</evidence>
<protein>
    <recommendedName>
        <fullName evidence="11">Major facilitator superfamily (MFS) profile domain-containing protein</fullName>
    </recommendedName>
</protein>
<feature type="transmembrane region" description="Helical" evidence="8">
    <location>
        <begin position="268"/>
        <end position="288"/>
    </location>
</feature>
<dbReference type="GO" id="GO:0022857">
    <property type="term" value="F:transmembrane transporter activity"/>
    <property type="evidence" value="ECO:0007669"/>
    <property type="project" value="InterPro"/>
</dbReference>
<proteinExistence type="predicted"/>
<evidence type="ECO:0008006" key="11">
    <source>
        <dbReference type="Google" id="ProtNLM"/>
    </source>
</evidence>
<dbReference type="InterPro" id="IPR036259">
    <property type="entry name" value="MFS_trans_sf"/>
</dbReference>
<keyword evidence="3 8" id="KW-0812">Transmembrane</keyword>
<keyword evidence="5 8" id="KW-0472">Membrane</keyword>
<feature type="transmembrane region" description="Helical" evidence="8">
    <location>
        <begin position="178"/>
        <end position="195"/>
    </location>
</feature>
<dbReference type="SUPFAM" id="SSF103473">
    <property type="entry name" value="MFS general substrate transporter"/>
    <property type="match status" value="2"/>
</dbReference>
<dbReference type="OrthoDB" id="10021397at2759"/>
<feature type="transmembrane region" description="Helical" evidence="8">
    <location>
        <begin position="31"/>
        <end position="49"/>
    </location>
</feature>
<gene>
    <name evidence="9" type="ORF">E0Z10_g1237</name>
</gene>
<evidence type="ECO:0000313" key="9">
    <source>
        <dbReference type="EMBL" id="TGJ87578.1"/>
    </source>
</evidence>
<dbReference type="Proteomes" id="UP000297716">
    <property type="component" value="Unassembled WGS sequence"/>
</dbReference>
<dbReference type="AlphaFoldDB" id="A0A4Z0Z5S2"/>
<organism evidence="9 10">
    <name type="scientific">Xylaria hypoxylon</name>
    <dbReference type="NCBI Taxonomy" id="37992"/>
    <lineage>
        <taxon>Eukaryota</taxon>
        <taxon>Fungi</taxon>
        <taxon>Dikarya</taxon>
        <taxon>Ascomycota</taxon>
        <taxon>Pezizomycotina</taxon>
        <taxon>Sordariomycetes</taxon>
        <taxon>Xylariomycetidae</taxon>
        <taxon>Xylariales</taxon>
        <taxon>Xylariaceae</taxon>
        <taxon>Xylaria</taxon>
    </lineage>
</organism>
<keyword evidence="4 8" id="KW-1133">Transmembrane helix</keyword>
<name>A0A4Z0Z5S2_9PEZI</name>
<dbReference type="Pfam" id="PF07690">
    <property type="entry name" value="MFS_1"/>
    <property type="match status" value="1"/>
</dbReference>